<name>C8PKL2_9BACT</name>
<evidence type="ECO:0000256" key="2">
    <source>
        <dbReference type="ARBA" id="ARBA00022448"/>
    </source>
</evidence>
<reference evidence="7 8" key="1">
    <citation type="submission" date="2009-07" db="EMBL/GenBank/DDBJ databases">
        <authorList>
            <person name="Madupu R."/>
            <person name="Sebastian Y."/>
            <person name="Durkin A.S."/>
            <person name="Torralba M."/>
            <person name="Methe B."/>
            <person name="Sutton G.G."/>
            <person name="Strausberg R.L."/>
            <person name="Nelson K.E."/>
        </authorList>
    </citation>
    <scope>NUCLEOTIDE SEQUENCE [LARGE SCALE GENOMIC DNA]</scope>
    <source>
        <strain evidence="7 8">RM3268</strain>
    </source>
</reference>
<dbReference type="PANTHER" id="PTHR30085:SF6">
    <property type="entry name" value="ABC TRANSPORTER GLUTAMINE-BINDING PROTEIN GLNH"/>
    <property type="match status" value="1"/>
</dbReference>
<gene>
    <name evidence="7" type="ORF">CAMGR0001_0234</name>
</gene>
<proteinExistence type="inferred from homology"/>
<dbReference type="InterPro" id="IPR051455">
    <property type="entry name" value="Bact_solute-bind_prot3"/>
</dbReference>
<dbReference type="eggNOG" id="COG0834">
    <property type="taxonomic scope" value="Bacteria"/>
</dbReference>
<feature type="signal peptide" evidence="5">
    <location>
        <begin position="1"/>
        <end position="21"/>
    </location>
</feature>
<evidence type="ECO:0000256" key="3">
    <source>
        <dbReference type="ARBA" id="ARBA00022729"/>
    </source>
</evidence>
<dbReference type="GO" id="GO:0006865">
    <property type="term" value="P:amino acid transport"/>
    <property type="evidence" value="ECO:0007669"/>
    <property type="project" value="TreeGrafter"/>
</dbReference>
<evidence type="ECO:0000259" key="6">
    <source>
        <dbReference type="SMART" id="SM00062"/>
    </source>
</evidence>
<dbReference type="AlphaFoldDB" id="C8PKL2"/>
<keyword evidence="8" id="KW-1185">Reference proteome</keyword>
<evidence type="ECO:0000256" key="4">
    <source>
        <dbReference type="RuleBase" id="RU003744"/>
    </source>
</evidence>
<keyword evidence="3 5" id="KW-0732">Signal</keyword>
<feature type="domain" description="Solute-binding protein family 3/N-terminal" evidence="6">
    <location>
        <begin position="28"/>
        <end position="252"/>
    </location>
</feature>
<keyword evidence="2" id="KW-0813">Transport</keyword>
<dbReference type="STRING" id="824.CGRAC_2158"/>
<protein>
    <submittedName>
        <fullName evidence="7">ABC transporter, substrate-binding protein, family 3</fullName>
    </submittedName>
</protein>
<comment type="caution">
    <text evidence="7">The sequence shown here is derived from an EMBL/GenBank/DDBJ whole genome shotgun (WGS) entry which is preliminary data.</text>
</comment>
<dbReference type="Pfam" id="PF00497">
    <property type="entry name" value="SBP_bac_3"/>
    <property type="match status" value="1"/>
</dbReference>
<comment type="similarity">
    <text evidence="1 4">Belongs to the bacterial solute-binding protein 3 family.</text>
</comment>
<dbReference type="SMART" id="SM00062">
    <property type="entry name" value="PBPb"/>
    <property type="match status" value="1"/>
</dbReference>
<dbReference type="InterPro" id="IPR018313">
    <property type="entry name" value="SBP_3_CS"/>
</dbReference>
<evidence type="ECO:0000256" key="5">
    <source>
        <dbReference type="SAM" id="SignalP"/>
    </source>
</evidence>
<dbReference type="Proteomes" id="UP000005709">
    <property type="component" value="Unassembled WGS sequence"/>
</dbReference>
<evidence type="ECO:0000313" key="8">
    <source>
        <dbReference type="Proteomes" id="UP000005709"/>
    </source>
</evidence>
<dbReference type="GO" id="GO:0030288">
    <property type="term" value="C:outer membrane-bounded periplasmic space"/>
    <property type="evidence" value="ECO:0007669"/>
    <property type="project" value="TreeGrafter"/>
</dbReference>
<dbReference type="PROSITE" id="PS01039">
    <property type="entry name" value="SBP_BACTERIAL_3"/>
    <property type="match status" value="1"/>
</dbReference>
<dbReference type="EMBL" id="ACYG01000030">
    <property type="protein sequence ID" value="EEV16621.1"/>
    <property type="molecule type" value="Genomic_DNA"/>
</dbReference>
<dbReference type="SUPFAM" id="SSF53850">
    <property type="entry name" value="Periplasmic binding protein-like II"/>
    <property type="match status" value="1"/>
</dbReference>
<organism evidence="7 8">
    <name type="scientific">Campylobacter gracilis RM3268</name>
    <dbReference type="NCBI Taxonomy" id="553220"/>
    <lineage>
        <taxon>Bacteria</taxon>
        <taxon>Pseudomonadati</taxon>
        <taxon>Campylobacterota</taxon>
        <taxon>Epsilonproteobacteria</taxon>
        <taxon>Campylobacterales</taxon>
        <taxon>Campylobacteraceae</taxon>
        <taxon>Campylobacter</taxon>
    </lineage>
</organism>
<feature type="chain" id="PRO_5002989274" evidence="5">
    <location>
        <begin position="22"/>
        <end position="267"/>
    </location>
</feature>
<dbReference type="InterPro" id="IPR001638">
    <property type="entry name" value="Solute-binding_3/MltF_N"/>
</dbReference>
<dbReference type="PANTHER" id="PTHR30085">
    <property type="entry name" value="AMINO ACID ABC TRANSPORTER PERMEASE"/>
    <property type="match status" value="1"/>
</dbReference>
<dbReference type="OrthoDB" id="9777941at2"/>
<accession>C8PKL2</accession>
<sequence>MKKILLSILLGAGALCANSLADIKQAGEIRIGLQDSQPPFSFDDNGTLKGFEVDLANELVKNLFGNKKIKIDFISVASKDRVPSLEQNKVDLIISKLTVTKDRVQKVDFSYPYYSVQIGVLSRKDDNISRIDQIAHKKILSVKGTTAEEHFKNAGYEIATCADANECVARLKAGEGIGFADDNTVVLGYARNDAALDAKIINLGKVDYIAVALSKGNTELLDAVNSSLVKMYKAKFFHKAFDEDIKPYYGGKIDKKHFTLDEVYSLF</sequence>
<dbReference type="GO" id="GO:0005576">
    <property type="term" value="C:extracellular region"/>
    <property type="evidence" value="ECO:0007669"/>
    <property type="project" value="TreeGrafter"/>
</dbReference>
<evidence type="ECO:0000313" key="7">
    <source>
        <dbReference type="EMBL" id="EEV16621.1"/>
    </source>
</evidence>
<dbReference type="Gene3D" id="3.40.190.10">
    <property type="entry name" value="Periplasmic binding protein-like II"/>
    <property type="match status" value="2"/>
</dbReference>
<evidence type="ECO:0000256" key="1">
    <source>
        <dbReference type="ARBA" id="ARBA00010333"/>
    </source>
</evidence>
<dbReference type="RefSeq" id="WP_005872862.1">
    <property type="nucleotide sequence ID" value="NZ_ACYG01000030.1"/>
</dbReference>